<dbReference type="EMBL" id="PNIE01000075">
    <property type="protein sequence ID" value="PMP61782.1"/>
    <property type="molecule type" value="Genomic_DNA"/>
</dbReference>
<name>A0A2N7PIV0_9BACT</name>
<proteinExistence type="predicted"/>
<dbReference type="Gene3D" id="2.30.30.90">
    <property type="match status" value="1"/>
</dbReference>
<evidence type="ECO:0000313" key="3">
    <source>
        <dbReference type="EMBL" id="PMP61782.1"/>
    </source>
</evidence>
<organism evidence="3 4">
    <name type="scientific">Caldimicrobium thiodismutans</name>
    <dbReference type="NCBI Taxonomy" id="1653476"/>
    <lineage>
        <taxon>Bacteria</taxon>
        <taxon>Pseudomonadati</taxon>
        <taxon>Thermodesulfobacteriota</taxon>
        <taxon>Thermodesulfobacteria</taxon>
        <taxon>Thermodesulfobacteriales</taxon>
        <taxon>Thermodesulfobacteriaceae</taxon>
        <taxon>Caldimicrobium</taxon>
    </lineage>
</organism>
<dbReference type="InterPro" id="IPR038157">
    <property type="entry name" value="FeoA_core_dom"/>
</dbReference>
<evidence type="ECO:0000256" key="1">
    <source>
        <dbReference type="ARBA" id="ARBA00023004"/>
    </source>
</evidence>
<comment type="caution">
    <text evidence="3">The sequence shown here is derived from an EMBL/GenBank/DDBJ whole genome shotgun (WGS) entry which is preliminary data.</text>
</comment>
<gene>
    <name evidence="3" type="ORF">C0197_05285</name>
</gene>
<sequence length="121" mass="13858">MTLKEAACGDVVVIKDFFGDEDIMKRLSAMGLRKGAQFLIEQKCGRNLLLKNGDNRFIISKELAKRVIVELVEKGKSSCEEISCELIDKACPGEGKTMRHRCRHRKRWGFLQKICPFLKKE</sequence>
<dbReference type="InterPro" id="IPR008988">
    <property type="entry name" value="Transcriptional_repressor_C"/>
</dbReference>
<evidence type="ECO:0000259" key="2">
    <source>
        <dbReference type="SMART" id="SM00899"/>
    </source>
</evidence>
<feature type="domain" description="Ferrous iron transporter FeoA-like" evidence="2">
    <location>
        <begin position="1"/>
        <end position="71"/>
    </location>
</feature>
<protein>
    <recommendedName>
        <fullName evidence="2">Ferrous iron transporter FeoA-like domain-containing protein</fullName>
    </recommendedName>
</protein>
<dbReference type="SUPFAM" id="SSF50037">
    <property type="entry name" value="C-terminal domain of transcriptional repressors"/>
    <property type="match status" value="1"/>
</dbReference>
<evidence type="ECO:0000313" key="4">
    <source>
        <dbReference type="Proteomes" id="UP000235731"/>
    </source>
</evidence>
<dbReference type="SMART" id="SM00899">
    <property type="entry name" value="FeoA"/>
    <property type="match status" value="1"/>
</dbReference>
<dbReference type="Proteomes" id="UP000235731">
    <property type="component" value="Unassembled WGS sequence"/>
</dbReference>
<keyword evidence="1" id="KW-0408">Iron</keyword>
<dbReference type="Pfam" id="PF04023">
    <property type="entry name" value="FeoA"/>
    <property type="match status" value="1"/>
</dbReference>
<dbReference type="AlphaFoldDB" id="A0A2N7PIV0"/>
<dbReference type="InterPro" id="IPR007167">
    <property type="entry name" value="Fe-transptr_FeoA-like"/>
</dbReference>
<dbReference type="GO" id="GO:0046914">
    <property type="term" value="F:transition metal ion binding"/>
    <property type="evidence" value="ECO:0007669"/>
    <property type="project" value="InterPro"/>
</dbReference>
<accession>A0A2N7PIV0</accession>
<reference evidence="3 4" key="1">
    <citation type="submission" date="2018-01" db="EMBL/GenBank/DDBJ databases">
        <title>Metagenomic assembled genomes from two thermal pools in the Uzon Caldera, Kamchatka, Russia.</title>
        <authorList>
            <person name="Wilkins L."/>
            <person name="Ettinger C."/>
        </authorList>
    </citation>
    <scope>NUCLEOTIDE SEQUENCE [LARGE SCALE GENOMIC DNA]</scope>
    <source>
        <strain evidence="3">ZAV-15</strain>
    </source>
</reference>